<dbReference type="GO" id="GO:0005758">
    <property type="term" value="C:mitochondrial intermembrane space"/>
    <property type="evidence" value="ECO:0007669"/>
    <property type="project" value="UniProtKB-SubCell"/>
</dbReference>
<name>A0A9P6EJJ7_9AGAR</name>
<keyword evidence="10" id="KW-0496">Mitochondrion</keyword>
<comment type="function">
    <text evidence="1">Accessory subunit of the mitochondrial membrane respiratory chain NADH dehydrogenase (Complex I), that is believed not to be involved in catalysis. Complex I functions in the transfer of electrons from NADH to the respiratory chain. The immediate electron acceptor for the enzyme is believed to be ubiquinone.</text>
</comment>
<evidence type="ECO:0000313" key="13">
    <source>
        <dbReference type="EMBL" id="KAF9530271.1"/>
    </source>
</evidence>
<organism evidence="13 14">
    <name type="scientific">Crepidotus variabilis</name>
    <dbReference type="NCBI Taxonomy" id="179855"/>
    <lineage>
        <taxon>Eukaryota</taxon>
        <taxon>Fungi</taxon>
        <taxon>Dikarya</taxon>
        <taxon>Basidiomycota</taxon>
        <taxon>Agaricomycotina</taxon>
        <taxon>Agaricomycetes</taxon>
        <taxon>Agaricomycetidae</taxon>
        <taxon>Agaricales</taxon>
        <taxon>Agaricineae</taxon>
        <taxon>Crepidotaceae</taxon>
        <taxon>Crepidotus</taxon>
    </lineage>
</organism>
<keyword evidence="8" id="KW-0999">Mitochondrion inner membrane</keyword>
<dbReference type="PANTHER" id="PTHR20900:SF0">
    <property type="entry name" value="NADH DEHYDROGENASE [UBIQUINONE] 1 BETA SUBCOMPLEX SUBUNIT 7"/>
    <property type="match status" value="1"/>
</dbReference>
<keyword evidence="6" id="KW-0813">Transport</keyword>
<comment type="similarity">
    <text evidence="4">Belongs to the complex I NDUFB7 subunit family.</text>
</comment>
<dbReference type="PANTHER" id="PTHR20900">
    <property type="entry name" value="NADH:UBIQUINONE OXIDOREDUCTASE B18-LIKE SUBUNIT"/>
    <property type="match status" value="1"/>
</dbReference>
<evidence type="ECO:0000256" key="7">
    <source>
        <dbReference type="ARBA" id="ARBA00022660"/>
    </source>
</evidence>
<dbReference type="Proteomes" id="UP000807306">
    <property type="component" value="Unassembled WGS sequence"/>
</dbReference>
<dbReference type="OrthoDB" id="268414at2759"/>
<gene>
    <name evidence="13" type="ORF">CPB83DRAFT_788850</name>
</gene>
<comment type="caution">
    <text evidence="13">The sequence shown here is derived from an EMBL/GenBank/DDBJ whole genome shotgun (WGS) entry which is preliminary data.</text>
</comment>
<keyword evidence="9" id="KW-0249">Electron transport</keyword>
<evidence type="ECO:0000256" key="9">
    <source>
        <dbReference type="ARBA" id="ARBA00022982"/>
    </source>
</evidence>
<reference evidence="13" key="1">
    <citation type="submission" date="2020-11" db="EMBL/GenBank/DDBJ databases">
        <authorList>
            <consortium name="DOE Joint Genome Institute"/>
            <person name="Ahrendt S."/>
            <person name="Riley R."/>
            <person name="Andreopoulos W."/>
            <person name="Labutti K."/>
            <person name="Pangilinan J."/>
            <person name="Ruiz-Duenas F.J."/>
            <person name="Barrasa J.M."/>
            <person name="Sanchez-Garcia M."/>
            <person name="Camarero S."/>
            <person name="Miyauchi S."/>
            <person name="Serrano A."/>
            <person name="Linde D."/>
            <person name="Babiker R."/>
            <person name="Drula E."/>
            <person name="Ayuso-Fernandez I."/>
            <person name="Pacheco R."/>
            <person name="Padilla G."/>
            <person name="Ferreira P."/>
            <person name="Barriuso J."/>
            <person name="Kellner H."/>
            <person name="Castanera R."/>
            <person name="Alfaro M."/>
            <person name="Ramirez L."/>
            <person name="Pisabarro A.G."/>
            <person name="Kuo A."/>
            <person name="Tritt A."/>
            <person name="Lipzen A."/>
            <person name="He G."/>
            <person name="Yan M."/>
            <person name="Ng V."/>
            <person name="Cullen D."/>
            <person name="Martin F."/>
            <person name="Rosso M.-N."/>
            <person name="Henrissat B."/>
            <person name="Hibbett D."/>
            <person name="Martinez A.T."/>
            <person name="Grigoriev I.V."/>
        </authorList>
    </citation>
    <scope>NUCLEOTIDE SEQUENCE</scope>
    <source>
        <strain evidence="13">CBS 506.95</strain>
    </source>
</reference>
<keyword evidence="14" id="KW-1185">Reference proteome</keyword>
<evidence type="ECO:0000256" key="8">
    <source>
        <dbReference type="ARBA" id="ARBA00022792"/>
    </source>
</evidence>
<evidence type="ECO:0000256" key="3">
    <source>
        <dbReference type="ARBA" id="ARBA00004637"/>
    </source>
</evidence>
<keyword evidence="12" id="KW-1015">Disulfide bond</keyword>
<sequence>MTDTTTATQEQLKANKVPLAWRDGCSALLLPLNVCRRKNNYKPWKCEHEKHVYEQCQYDDYVRRMKVLQKQKLAAAEEAE</sequence>
<dbReference type="InterPro" id="IPR008698">
    <property type="entry name" value="NDUB7"/>
</dbReference>
<evidence type="ECO:0000256" key="1">
    <source>
        <dbReference type="ARBA" id="ARBA00003195"/>
    </source>
</evidence>
<dbReference type="Pfam" id="PF05676">
    <property type="entry name" value="NDUF_B7"/>
    <property type="match status" value="1"/>
</dbReference>
<keyword evidence="7" id="KW-0679">Respiratory chain</keyword>
<evidence type="ECO:0000256" key="10">
    <source>
        <dbReference type="ARBA" id="ARBA00023128"/>
    </source>
</evidence>
<dbReference type="EMBL" id="MU157841">
    <property type="protein sequence ID" value="KAF9530271.1"/>
    <property type="molecule type" value="Genomic_DNA"/>
</dbReference>
<evidence type="ECO:0000256" key="12">
    <source>
        <dbReference type="ARBA" id="ARBA00023157"/>
    </source>
</evidence>
<evidence type="ECO:0000313" key="14">
    <source>
        <dbReference type="Proteomes" id="UP000807306"/>
    </source>
</evidence>
<evidence type="ECO:0000256" key="4">
    <source>
        <dbReference type="ARBA" id="ARBA00008006"/>
    </source>
</evidence>
<protein>
    <recommendedName>
        <fullName evidence="5">NADH dehydrogenase [ubiquinone] 1 beta subcomplex subunit 7</fullName>
    </recommendedName>
</protein>
<dbReference type="PROSITE" id="PS51808">
    <property type="entry name" value="CHCH"/>
    <property type="match status" value="1"/>
</dbReference>
<keyword evidence="11" id="KW-0472">Membrane</keyword>
<evidence type="ECO:0000256" key="5">
    <source>
        <dbReference type="ARBA" id="ARBA00018677"/>
    </source>
</evidence>
<evidence type="ECO:0000256" key="2">
    <source>
        <dbReference type="ARBA" id="ARBA00004569"/>
    </source>
</evidence>
<dbReference type="AlphaFoldDB" id="A0A9P6EJJ7"/>
<comment type="subcellular location">
    <subcellularLocation>
        <location evidence="3">Mitochondrion inner membrane</location>
        <topology evidence="3">Peripheral membrane protein</topology>
    </subcellularLocation>
    <subcellularLocation>
        <location evidence="2">Mitochondrion intermembrane space</location>
    </subcellularLocation>
</comment>
<evidence type="ECO:0000256" key="11">
    <source>
        <dbReference type="ARBA" id="ARBA00023136"/>
    </source>
</evidence>
<proteinExistence type="inferred from homology"/>
<accession>A0A9P6EJJ7</accession>
<dbReference type="GO" id="GO:0005743">
    <property type="term" value="C:mitochondrial inner membrane"/>
    <property type="evidence" value="ECO:0007669"/>
    <property type="project" value="UniProtKB-SubCell"/>
</dbReference>
<evidence type="ECO:0000256" key="6">
    <source>
        <dbReference type="ARBA" id="ARBA00022448"/>
    </source>
</evidence>